<dbReference type="NCBIfam" id="TIGR03026">
    <property type="entry name" value="NDP-sugDHase"/>
    <property type="match status" value="1"/>
</dbReference>
<feature type="binding site" evidence="9">
    <location>
        <position position="325"/>
    </location>
    <ligand>
        <name>substrate</name>
    </ligand>
</feature>
<evidence type="ECO:0000256" key="10">
    <source>
        <dbReference type="PIRSR" id="PIRSR500134-3"/>
    </source>
</evidence>
<feature type="binding site" evidence="9">
    <location>
        <position position="206"/>
    </location>
    <ligand>
        <name>substrate</name>
    </ligand>
</feature>
<dbReference type="InterPro" id="IPR017476">
    <property type="entry name" value="UDP-Glc/GDP-Man"/>
</dbReference>
<comment type="similarity">
    <text evidence="2 7">Belongs to the UDP-glucose/GDP-mannose dehydrogenase family.</text>
</comment>
<dbReference type="InterPro" id="IPR028357">
    <property type="entry name" value="UDPglc_DH_bac"/>
</dbReference>
<dbReference type="PIRSF" id="PIRSF500134">
    <property type="entry name" value="UDPglc_DH_bac"/>
    <property type="match status" value="1"/>
</dbReference>
<feature type="binding site" evidence="10">
    <location>
        <position position="120"/>
    </location>
    <ligand>
        <name>NAD(+)</name>
        <dbReference type="ChEBI" id="CHEBI:57540"/>
    </ligand>
</feature>
<dbReference type="AlphaFoldDB" id="A0A316THN9"/>
<dbReference type="Gene3D" id="1.20.5.100">
    <property type="entry name" value="Cytochrome c1, transmembrane anchor, C-terminal"/>
    <property type="match status" value="1"/>
</dbReference>
<feature type="domain" description="UDP-glucose/GDP-mannose dehydrogenase C-terminal" evidence="11">
    <location>
        <begin position="318"/>
        <end position="419"/>
    </location>
</feature>
<evidence type="ECO:0000256" key="5">
    <source>
        <dbReference type="ARBA" id="ARBA00023027"/>
    </source>
</evidence>
<dbReference type="Pfam" id="PF00984">
    <property type="entry name" value="UDPG_MGDP_dh"/>
    <property type="match status" value="1"/>
</dbReference>
<organism evidence="12 13">
    <name type="scientific">Nocardioides silvaticus</name>
    <dbReference type="NCBI Taxonomy" id="2201891"/>
    <lineage>
        <taxon>Bacteria</taxon>
        <taxon>Bacillati</taxon>
        <taxon>Actinomycetota</taxon>
        <taxon>Actinomycetes</taxon>
        <taxon>Propionibacteriales</taxon>
        <taxon>Nocardioidaceae</taxon>
        <taxon>Nocardioides</taxon>
    </lineage>
</organism>
<comment type="caution">
    <text evidence="12">The sequence shown here is derived from an EMBL/GenBank/DDBJ whole genome shotgun (WGS) entry which is preliminary data.</text>
</comment>
<dbReference type="SUPFAM" id="SSF51735">
    <property type="entry name" value="NAD(P)-binding Rossmann-fold domains"/>
    <property type="match status" value="1"/>
</dbReference>
<dbReference type="GO" id="GO:0006065">
    <property type="term" value="P:UDP-glucuronate biosynthetic process"/>
    <property type="evidence" value="ECO:0007669"/>
    <property type="project" value="UniProtKB-UniPathway"/>
</dbReference>
<evidence type="ECO:0000256" key="7">
    <source>
        <dbReference type="PIRNR" id="PIRNR000124"/>
    </source>
</evidence>
<dbReference type="InterPro" id="IPR036291">
    <property type="entry name" value="NAD(P)-bd_dom_sf"/>
</dbReference>
<evidence type="ECO:0000256" key="4">
    <source>
        <dbReference type="ARBA" id="ARBA00023002"/>
    </source>
</evidence>
<keyword evidence="4 7" id="KW-0560">Oxidoreductase</keyword>
<feature type="binding site" evidence="9">
    <location>
        <begin position="251"/>
        <end position="255"/>
    </location>
    <ligand>
        <name>substrate</name>
    </ligand>
</feature>
<dbReference type="InterPro" id="IPR014026">
    <property type="entry name" value="UDP-Glc/GDP-Man_DH_dimer"/>
</dbReference>
<dbReference type="InterPro" id="IPR001732">
    <property type="entry name" value="UDP-Glc/GDP-Man_DH_N"/>
</dbReference>
<dbReference type="PIRSF" id="PIRSF000124">
    <property type="entry name" value="UDPglc_GDPman_dh"/>
    <property type="match status" value="1"/>
</dbReference>
<dbReference type="PANTHER" id="PTHR43750:SF3">
    <property type="entry name" value="UDP-GLUCOSE 6-DEHYDROGENASE TUAD"/>
    <property type="match status" value="1"/>
</dbReference>
<dbReference type="Proteomes" id="UP000245507">
    <property type="component" value="Unassembled WGS sequence"/>
</dbReference>
<comment type="pathway">
    <text evidence="1">Nucleotide-sugar biosynthesis; UDP-alpha-D-glucuronate biosynthesis; UDP-alpha-D-glucuronate from UDP-alpha-D-glucose: step 1/1.</text>
</comment>
<dbReference type="SUPFAM" id="SSF48179">
    <property type="entry name" value="6-phosphogluconate dehydrogenase C-terminal domain-like"/>
    <property type="match status" value="1"/>
</dbReference>
<evidence type="ECO:0000256" key="2">
    <source>
        <dbReference type="ARBA" id="ARBA00006601"/>
    </source>
</evidence>
<feature type="binding site" evidence="10">
    <location>
        <position position="33"/>
    </location>
    <ligand>
        <name>NAD(+)</name>
        <dbReference type="ChEBI" id="CHEBI:57540"/>
    </ligand>
</feature>
<reference evidence="12 13" key="1">
    <citation type="submission" date="2018-05" db="EMBL/GenBank/DDBJ databases">
        <title>Nocardioides silvaticus genome.</title>
        <authorList>
            <person name="Li C."/>
            <person name="Wang G."/>
        </authorList>
    </citation>
    <scope>NUCLEOTIDE SEQUENCE [LARGE SCALE GENOMIC DNA]</scope>
    <source>
        <strain evidence="12 13">CCTCC AB 2018079</strain>
    </source>
</reference>
<comment type="catalytic activity">
    <reaction evidence="6 7">
        <text>UDP-alpha-D-glucose + 2 NAD(+) + H2O = UDP-alpha-D-glucuronate + 2 NADH + 3 H(+)</text>
        <dbReference type="Rhea" id="RHEA:23596"/>
        <dbReference type="ChEBI" id="CHEBI:15377"/>
        <dbReference type="ChEBI" id="CHEBI:15378"/>
        <dbReference type="ChEBI" id="CHEBI:57540"/>
        <dbReference type="ChEBI" id="CHEBI:57945"/>
        <dbReference type="ChEBI" id="CHEBI:58052"/>
        <dbReference type="ChEBI" id="CHEBI:58885"/>
        <dbReference type="EC" id="1.1.1.22"/>
    </reaction>
</comment>
<feature type="active site" description="Nucleophile" evidence="8">
    <location>
        <position position="262"/>
    </location>
</feature>
<protein>
    <recommendedName>
        <fullName evidence="3 7">UDP-glucose 6-dehydrogenase</fullName>
        <ecNumber evidence="3 7">1.1.1.22</ecNumber>
    </recommendedName>
</protein>
<dbReference type="SMART" id="SM00984">
    <property type="entry name" value="UDPG_MGDP_dh_C"/>
    <property type="match status" value="1"/>
</dbReference>
<dbReference type="GO" id="GO:0051287">
    <property type="term" value="F:NAD binding"/>
    <property type="evidence" value="ECO:0007669"/>
    <property type="project" value="InterPro"/>
</dbReference>
<dbReference type="Gene3D" id="3.40.50.720">
    <property type="entry name" value="NAD(P)-binding Rossmann-like Domain"/>
    <property type="match status" value="2"/>
</dbReference>
<dbReference type="InterPro" id="IPR036220">
    <property type="entry name" value="UDP-Glc/GDP-Man_DH_C_sf"/>
</dbReference>
<name>A0A316THN9_9ACTN</name>
<dbReference type="Pfam" id="PF03720">
    <property type="entry name" value="UDPG_MGDP_dh_C"/>
    <property type="match status" value="1"/>
</dbReference>
<dbReference type="OrthoDB" id="5193947at2"/>
<dbReference type="EC" id="1.1.1.22" evidence="3 7"/>
<evidence type="ECO:0000256" key="6">
    <source>
        <dbReference type="ARBA" id="ARBA00047473"/>
    </source>
</evidence>
<dbReference type="InterPro" id="IPR014027">
    <property type="entry name" value="UDP-Glc/GDP-Man_DH_C"/>
</dbReference>
<evidence type="ECO:0000313" key="12">
    <source>
        <dbReference type="EMBL" id="PWN01842.1"/>
    </source>
</evidence>
<dbReference type="UniPathway" id="UPA00038">
    <property type="reaction ID" value="UER00491"/>
</dbReference>
<sequence>MSVIGTGYLGATHAACLAELGFEVVGVDHDHRKVARLNEGAAPFAEPGLDDLLARHVGTGRLRFTTEVADAAMSADVHFLCVGTPQSALGRSADLGAVFAAARDLARHLTRDCVVVGKSTVPVGTAERVARELERFAPPGVETVLAWNPEFLREGHAVLDTLHPDRLVLGVDTPDAELVLRGVYADAIARGVPVHVTDLATAELAKVAANAFLATKISFINAMADISDRSGADVVALADILGDDSRIGRRFLDAGVGFGGGCLPKDLRALSARAEELGAAQVSGLLREVDEINLRARSKVVDLALELCGGDLGARRVAVLGAAFKPLSDDVRDSPALDVALQVHRRGAEVRVFDPEAALNARSVAPELTYVASLEHALRGADLVLHLTEWPEFLETDPRWAAGLVARPVIIDGRNKLDLDGWTRAGWTIQAIGRPRRRDAARPFTAGGALASS</sequence>
<feature type="binding site" evidence="10">
    <location>
        <position position="154"/>
    </location>
    <ligand>
        <name>NAD(+)</name>
        <dbReference type="ChEBI" id="CHEBI:57540"/>
    </ligand>
</feature>
<evidence type="ECO:0000256" key="1">
    <source>
        <dbReference type="ARBA" id="ARBA00004701"/>
    </source>
</evidence>
<evidence type="ECO:0000256" key="9">
    <source>
        <dbReference type="PIRSR" id="PIRSR500134-2"/>
    </source>
</evidence>
<evidence type="ECO:0000313" key="13">
    <source>
        <dbReference type="Proteomes" id="UP000245507"/>
    </source>
</evidence>
<keyword evidence="5 7" id="KW-0520">NAD</keyword>
<accession>A0A316THN9</accession>
<gene>
    <name evidence="12" type="ORF">DJ010_16855</name>
</gene>
<proteinExistence type="inferred from homology"/>
<keyword evidence="13" id="KW-1185">Reference proteome</keyword>
<dbReference type="InterPro" id="IPR008927">
    <property type="entry name" value="6-PGluconate_DH-like_C_sf"/>
</dbReference>
<feature type="binding site" evidence="10">
    <location>
        <position position="84"/>
    </location>
    <ligand>
        <name>NAD(+)</name>
        <dbReference type="ChEBI" id="CHEBI:57540"/>
    </ligand>
</feature>
<dbReference type="PANTHER" id="PTHR43750">
    <property type="entry name" value="UDP-GLUCOSE 6-DEHYDROGENASE TUAD"/>
    <property type="match status" value="1"/>
</dbReference>
<feature type="binding site" evidence="9">
    <location>
        <position position="259"/>
    </location>
    <ligand>
        <name>substrate</name>
    </ligand>
</feature>
<dbReference type="Pfam" id="PF03721">
    <property type="entry name" value="UDPG_MGDP_dh_N"/>
    <property type="match status" value="1"/>
</dbReference>
<feature type="binding site" evidence="10">
    <location>
        <position position="332"/>
    </location>
    <ligand>
        <name>NAD(+)</name>
        <dbReference type="ChEBI" id="CHEBI:57540"/>
    </ligand>
</feature>
<feature type="binding site" evidence="9">
    <location>
        <begin position="151"/>
        <end position="154"/>
    </location>
    <ligand>
        <name>substrate</name>
    </ligand>
</feature>
<dbReference type="GO" id="GO:0000271">
    <property type="term" value="P:polysaccharide biosynthetic process"/>
    <property type="evidence" value="ECO:0007669"/>
    <property type="project" value="InterPro"/>
</dbReference>
<dbReference type="GO" id="GO:0003979">
    <property type="term" value="F:UDP-glucose 6-dehydrogenase activity"/>
    <property type="evidence" value="ECO:0007669"/>
    <property type="project" value="UniProtKB-EC"/>
</dbReference>
<evidence type="ECO:0000256" key="3">
    <source>
        <dbReference type="ARBA" id="ARBA00012954"/>
    </source>
</evidence>
<feature type="binding site" evidence="10">
    <location>
        <position position="265"/>
    </location>
    <ligand>
        <name>NAD(+)</name>
        <dbReference type="ChEBI" id="CHEBI:57540"/>
    </ligand>
</feature>
<evidence type="ECO:0000256" key="8">
    <source>
        <dbReference type="PIRSR" id="PIRSR500134-1"/>
    </source>
</evidence>
<feature type="binding site" evidence="10">
    <location>
        <position position="28"/>
    </location>
    <ligand>
        <name>NAD(+)</name>
        <dbReference type="ChEBI" id="CHEBI:57540"/>
    </ligand>
</feature>
<dbReference type="SUPFAM" id="SSF52413">
    <property type="entry name" value="UDP-glucose/GDP-mannose dehydrogenase C-terminal domain"/>
    <property type="match status" value="1"/>
</dbReference>
<dbReference type="EMBL" id="QGDD01000008">
    <property type="protein sequence ID" value="PWN01842.1"/>
    <property type="molecule type" value="Genomic_DNA"/>
</dbReference>
<evidence type="ECO:0000259" key="11">
    <source>
        <dbReference type="SMART" id="SM00984"/>
    </source>
</evidence>